<organism evidence="1 2">
    <name type="scientific">Scutellospora calospora</name>
    <dbReference type="NCBI Taxonomy" id="85575"/>
    <lineage>
        <taxon>Eukaryota</taxon>
        <taxon>Fungi</taxon>
        <taxon>Fungi incertae sedis</taxon>
        <taxon>Mucoromycota</taxon>
        <taxon>Glomeromycotina</taxon>
        <taxon>Glomeromycetes</taxon>
        <taxon>Diversisporales</taxon>
        <taxon>Gigasporaceae</taxon>
        <taxon>Scutellospora</taxon>
    </lineage>
</organism>
<dbReference type="EMBL" id="CAJVPM010025926">
    <property type="protein sequence ID" value="CAG8659995.1"/>
    <property type="molecule type" value="Genomic_DNA"/>
</dbReference>
<name>A0ACA9NIP5_9GLOM</name>
<evidence type="ECO:0000313" key="1">
    <source>
        <dbReference type="EMBL" id="CAG8659995.1"/>
    </source>
</evidence>
<keyword evidence="2" id="KW-1185">Reference proteome</keyword>
<accession>A0ACA9NIP5</accession>
<feature type="non-terminal residue" evidence="1">
    <location>
        <position position="44"/>
    </location>
</feature>
<comment type="caution">
    <text evidence="1">The sequence shown here is derived from an EMBL/GenBank/DDBJ whole genome shotgun (WGS) entry which is preliminary data.</text>
</comment>
<gene>
    <name evidence="1" type="ORF">SCALOS_LOCUS8994</name>
</gene>
<reference evidence="1" key="1">
    <citation type="submission" date="2021-06" db="EMBL/GenBank/DDBJ databases">
        <authorList>
            <person name="Kallberg Y."/>
            <person name="Tangrot J."/>
            <person name="Rosling A."/>
        </authorList>
    </citation>
    <scope>NUCLEOTIDE SEQUENCE</scope>
    <source>
        <strain evidence="1">AU212A</strain>
    </source>
</reference>
<dbReference type="Proteomes" id="UP000789860">
    <property type="component" value="Unassembled WGS sequence"/>
</dbReference>
<proteinExistence type="predicted"/>
<sequence length="44" mass="5086">LYEMILMLNTITEPNDEYLIYDDENISTSILSYILSILTLSQVS</sequence>
<evidence type="ECO:0000313" key="2">
    <source>
        <dbReference type="Proteomes" id="UP000789860"/>
    </source>
</evidence>
<protein>
    <submittedName>
        <fullName evidence="1">11043_t:CDS:1</fullName>
    </submittedName>
</protein>
<feature type="non-terminal residue" evidence="1">
    <location>
        <position position="1"/>
    </location>
</feature>